<sequence length="587" mass="65912">MTPPVEPDSVSTESASRLLDSCSLALLLGLLVVCVPLMLCMPLTADPVLYDLQAETVVQGGVLYRDIVEPNLPGIVWLHLLIRSLFGWSQLALKGVDLAIIAGIVFLLSRWPAIRSESKIALGTTSQAAAFLLATLLFWFYFGTSEWCHCQRDPWMLLPALLALYLRKRQIERLEDCSVSQRSLFGYGFAEGLVWACGFWIKPFIAVPALAVILLGVLWNRARPLRIASDLAGVLAGGLLIGGLGTFWLVQSGTWPHFWEMAIEWNPTYFEVGRERWTWDRLWREQLRFYPFSLCHLFAIPCSLLLVARAIRQKMEGTTAAQRADVLLSALYLGWLLQTFTLQHLFDYIHVPEIFLAITITVRQFPKFVAWMLPGEQRTAAGQLSLIVACLFVATALLTNPAARWDRVRVWGQCVTQGDTPAVKSTLQHFPLPDWEELQPALDFLREQNLQNGELTVHNVYLVHAYHELGLRPSTRFVYLDVLSRVFRERDREIVEALDQSGHRYVLSSLLENGLSVEASREDAAASSMAAGQSPALPASFPAEHLGEFPYNQELVFRNGQYVIHRVNKTAAPLNPQFAPLASRSGD</sequence>
<dbReference type="AlphaFoldDB" id="F0SNS1"/>
<reference evidence="3" key="1">
    <citation type="submission" date="2011-02" db="EMBL/GenBank/DDBJ databases">
        <title>The complete genome of Planctomyces brasiliensis DSM 5305.</title>
        <authorList>
            <person name="Lucas S."/>
            <person name="Copeland A."/>
            <person name="Lapidus A."/>
            <person name="Bruce D."/>
            <person name="Goodwin L."/>
            <person name="Pitluck S."/>
            <person name="Kyrpides N."/>
            <person name="Mavromatis K."/>
            <person name="Pagani I."/>
            <person name="Ivanova N."/>
            <person name="Ovchinnikova G."/>
            <person name="Lu M."/>
            <person name="Detter J.C."/>
            <person name="Han C."/>
            <person name="Land M."/>
            <person name="Hauser L."/>
            <person name="Markowitz V."/>
            <person name="Cheng J.-F."/>
            <person name="Hugenholtz P."/>
            <person name="Woyke T."/>
            <person name="Wu D."/>
            <person name="Tindall B."/>
            <person name="Pomrenke H.G."/>
            <person name="Brambilla E."/>
            <person name="Klenk H.-P."/>
            <person name="Eisen J.A."/>
        </authorList>
    </citation>
    <scope>NUCLEOTIDE SEQUENCE [LARGE SCALE GENOMIC DNA]</scope>
    <source>
        <strain evidence="3">ATCC 49424 / DSM 5305 / JCM 21570 / NBRC 103401 / IFAM 1448</strain>
    </source>
</reference>
<dbReference type="KEGG" id="pbs:Plabr_1345"/>
<feature type="transmembrane region" description="Helical" evidence="1">
    <location>
        <begin position="231"/>
        <end position="250"/>
    </location>
</feature>
<evidence type="ECO:0008006" key="4">
    <source>
        <dbReference type="Google" id="ProtNLM"/>
    </source>
</evidence>
<proteinExistence type="predicted"/>
<feature type="transmembrane region" description="Helical" evidence="1">
    <location>
        <begin position="193"/>
        <end position="219"/>
    </location>
</feature>
<evidence type="ECO:0000313" key="2">
    <source>
        <dbReference type="EMBL" id="ADY58957.1"/>
    </source>
</evidence>
<feature type="transmembrane region" description="Helical" evidence="1">
    <location>
        <begin position="120"/>
        <end position="142"/>
    </location>
</feature>
<feature type="transmembrane region" description="Helical" evidence="1">
    <location>
        <begin position="24"/>
        <end position="45"/>
    </location>
</feature>
<dbReference type="OrthoDB" id="227142at2"/>
<feature type="transmembrane region" description="Helical" evidence="1">
    <location>
        <begin position="380"/>
        <end position="399"/>
    </location>
</feature>
<name>F0SNS1_RUBBR</name>
<feature type="transmembrane region" description="Helical" evidence="1">
    <location>
        <begin position="327"/>
        <end position="346"/>
    </location>
</feature>
<keyword evidence="1" id="KW-0812">Transmembrane</keyword>
<dbReference type="EMBL" id="CP002546">
    <property type="protein sequence ID" value="ADY58957.1"/>
    <property type="molecule type" value="Genomic_DNA"/>
</dbReference>
<protein>
    <recommendedName>
        <fullName evidence="4">Glycosyltransferase RgtA/B/C/D-like domain-containing protein</fullName>
    </recommendedName>
</protein>
<accession>F0SNS1</accession>
<dbReference type="eggNOG" id="ENOG5031BW0">
    <property type="taxonomic scope" value="Bacteria"/>
</dbReference>
<organism evidence="2 3">
    <name type="scientific">Rubinisphaera brasiliensis (strain ATCC 49424 / DSM 5305 / JCM 21570 / IAM 15109 / NBRC 103401 / IFAM 1448)</name>
    <name type="common">Planctomyces brasiliensis</name>
    <dbReference type="NCBI Taxonomy" id="756272"/>
    <lineage>
        <taxon>Bacteria</taxon>
        <taxon>Pseudomonadati</taxon>
        <taxon>Planctomycetota</taxon>
        <taxon>Planctomycetia</taxon>
        <taxon>Planctomycetales</taxon>
        <taxon>Planctomycetaceae</taxon>
        <taxon>Rubinisphaera</taxon>
    </lineage>
</organism>
<feature type="transmembrane region" description="Helical" evidence="1">
    <location>
        <begin position="289"/>
        <end position="307"/>
    </location>
</feature>
<keyword evidence="1" id="KW-0472">Membrane</keyword>
<evidence type="ECO:0000256" key="1">
    <source>
        <dbReference type="SAM" id="Phobius"/>
    </source>
</evidence>
<dbReference type="HOGENOM" id="CLU_464500_0_0_0"/>
<gene>
    <name evidence="2" type="ordered locus">Plabr_1345</name>
</gene>
<dbReference type="RefSeq" id="WP_013627688.1">
    <property type="nucleotide sequence ID" value="NC_015174.1"/>
</dbReference>
<keyword evidence="3" id="KW-1185">Reference proteome</keyword>
<dbReference type="Proteomes" id="UP000006860">
    <property type="component" value="Chromosome"/>
</dbReference>
<evidence type="ECO:0000313" key="3">
    <source>
        <dbReference type="Proteomes" id="UP000006860"/>
    </source>
</evidence>
<feature type="transmembrane region" description="Helical" evidence="1">
    <location>
        <begin position="85"/>
        <end position="108"/>
    </location>
</feature>
<dbReference type="STRING" id="756272.Plabr_1345"/>
<keyword evidence="1" id="KW-1133">Transmembrane helix</keyword>